<dbReference type="Proteomes" id="UP000265520">
    <property type="component" value="Unassembled WGS sequence"/>
</dbReference>
<protein>
    <submittedName>
        <fullName evidence="1">Uncharacterized protein</fullName>
    </submittedName>
</protein>
<comment type="caution">
    <text evidence="1">The sequence shown here is derived from an EMBL/GenBank/DDBJ whole genome shotgun (WGS) entry which is preliminary data.</text>
</comment>
<dbReference type="EMBL" id="LXQA010487697">
    <property type="protein sequence ID" value="MCI54929.1"/>
    <property type="molecule type" value="Genomic_DNA"/>
</dbReference>
<evidence type="ECO:0000313" key="1">
    <source>
        <dbReference type="EMBL" id="MCI54929.1"/>
    </source>
</evidence>
<reference evidence="1 2" key="1">
    <citation type="journal article" date="2018" name="Front. Plant Sci.">
        <title>Red Clover (Trifolium pratense) and Zigzag Clover (T. medium) - A Picture of Genomic Similarities and Differences.</title>
        <authorList>
            <person name="Dluhosova J."/>
            <person name="Istvanek J."/>
            <person name="Nedelnik J."/>
            <person name="Repkova J."/>
        </authorList>
    </citation>
    <scope>NUCLEOTIDE SEQUENCE [LARGE SCALE GENOMIC DNA]</scope>
    <source>
        <strain evidence="2">cv. 10/8</strain>
        <tissue evidence="1">Leaf</tissue>
    </source>
</reference>
<accession>A0A392T1N8</accession>
<organism evidence="1 2">
    <name type="scientific">Trifolium medium</name>
    <dbReference type="NCBI Taxonomy" id="97028"/>
    <lineage>
        <taxon>Eukaryota</taxon>
        <taxon>Viridiplantae</taxon>
        <taxon>Streptophyta</taxon>
        <taxon>Embryophyta</taxon>
        <taxon>Tracheophyta</taxon>
        <taxon>Spermatophyta</taxon>
        <taxon>Magnoliopsida</taxon>
        <taxon>eudicotyledons</taxon>
        <taxon>Gunneridae</taxon>
        <taxon>Pentapetalae</taxon>
        <taxon>rosids</taxon>
        <taxon>fabids</taxon>
        <taxon>Fabales</taxon>
        <taxon>Fabaceae</taxon>
        <taxon>Papilionoideae</taxon>
        <taxon>50 kb inversion clade</taxon>
        <taxon>NPAAA clade</taxon>
        <taxon>Hologalegina</taxon>
        <taxon>IRL clade</taxon>
        <taxon>Trifolieae</taxon>
        <taxon>Trifolium</taxon>
    </lineage>
</organism>
<proteinExistence type="predicted"/>
<sequence length="24" mass="2506">MGKASKKLNSGEMATLNGCSYALM</sequence>
<evidence type="ECO:0000313" key="2">
    <source>
        <dbReference type="Proteomes" id="UP000265520"/>
    </source>
</evidence>
<dbReference type="AlphaFoldDB" id="A0A392T1N8"/>
<keyword evidence="2" id="KW-1185">Reference proteome</keyword>
<feature type="non-terminal residue" evidence="1">
    <location>
        <position position="24"/>
    </location>
</feature>
<name>A0A392T1N8_9FABA</name>